<dbReference type="Gene3D" id="2.130.10.10">
    <property type="entry name" value="YVTN repeat-like/Quinoprotein amine dehydrogenase"/>
    <property type="match status" value="2"/>
</dbReference>
<reference evidence="13 14" key="1">
    <citation type="submission" date="2019-07" db="EMBL/GenBank/DDBJ databases">
        <authorList>
            <person name="Friedrich A."/>
            <person name="Schacherer J."/>
        </authorList>
    </citation>
    <scope>NUCLEOTIDE SEQUENCE [LARGE SCALE GENOMIC DNA]</scope>
</reference>
<feature type="compositionally biased region" description="Polar residues" evidence="11">
    <location>
        <begin position="626"/>
        <end position="636"/>
    </location>
</feature>
<dbReference type="InterPro" id="IPR001680">
    <property type="entry name" value="WD40_rpt"/>
</dbReference>
<feature type="region of interest" description="Disordered" evidence="11">
    <location>
        <begin position="840"/>
        <end position="873"/>
    </location>
</feature>
<evidence type="ECO:0000256" key="9">
    <source>
        <dbReference type="ARBA" id="ARBA00023242"/>
    </source>
</evidence>
<dbReference type="GO" id="GO:0006355">
    <property type="term" value="P:regulation of DNA-templated transcription"/>
    <property type="evidence" value="ECO:0007669"/>
    <property type="project" value="InterPro"/>
</dbReference>
<feature type="compositionally biased region" description="Basic and acidic residues" evidence="11">
    <location>
        <begin position="520"/>
        <end position="543"/>
    </location>
</feature>
<feature type="domain" description="Protein HIRA-like C-terminal" evidence="12">
    <location>
        <begin position="893"/>
        <end position="1052"/>
    </location>
</feature>
<evidence type="ECO:0000256" key="1">
    <source>
        <dbReference type="ARBA" id="ARBA00004123"/>
    </source>
</evidence>
<dbReference type="GO" id="GO:0006351">
    <property type="term" value="P:DNA-templated transcription"/>
    <property type="evidence" value="ECO:0007669"/>
    <property type="project" value="InterPro"/>
</dbReference>
<evidence type="ECO:0000313" key="14">
    <source>
        <dbReference type="Proteomes" id="UP000478008"/>
    </source>
</evidence>
<keyword evidence="6 10" id="KW-0156">Chromatin regulator</keyword>
<dbReference type="SMART" id="SM00320">
    <property type="entry name" value="WD40"/>
    <property type="match status" value="4"/>
</dbReference>
<evidence type="ECO:0000259" key="12">
    <source>
        <dbReference type="Pfam" id="PF07569"/>
    </source>
</evidence>
<evidence type="ECO:0000256" key="5">
    <source>
        <dbReference type="ARBA" id="ARBA00022737"/>
    </source>
</evidence>
<feature type="domain" description="Protein HIRA-like C-terminal" evidence="12">
    <location>
        <begin position="777"/>
        <end position="834"/>
    </location>
</feature>
<dbReference type="InterPro" id="IPR031120">
    <property type="entry name" value="HIR1-like"/>
</dbReference>
<feature type="region of interest" description="Disordered" evidence="11">
    <location>
        <begin position="624"/>
        <end position="649"/>
    </location>
</feature>
<feature type="compositionally biased region" description="Basic and acidic residues" evidence="11">
    <location>
        <begin position="848"/>
        <end position="866"/>
    </location>
</feature>
<proteinExistence type="inferred from homology"/>
<comment type="function">
    <text evidence="10">Required for replication-independent chromatin assembly and for the periodic repression of histone gene transcription during the cell cycle.</text>
</comment>
<evidence type="ECO:0000256" key="11">
    <source>
        <dbReference type="SAM" id="MobiDB-lite"/>
    </source>
</evidence>
<dbReference type="InterPro" id="IPR015943">
    <property type="entry name" value="WD40/YVTN_repeat-like_dom_sf"/>
</dbReference>
<dbReference type="GO" id="GO:0006338">
    <property type="term" value="P:chromatin remodeling"/>
    <property type="evidence" value="ECO:0007669"/>
    <property type="project" value="InterPro"/>
</dbReference>
<dbReference type="SUPFAM" id="SSF50978">
    <property type="entry name" value="WD40 repeat-like"/>
    <property type="match status" value="1"/>
</dbReference>
<dbReference type="GO" id="GO:0000417">
    <property type="term" value="C:HIR complex"/>
    <property type="evidence" value="ECO:0007669"/>
    <property type="project" value="TreeGrafter"/>
</dbReference>
<accession>A0A7D9H5A4</accession>
<dbReference type="GO" id="GO:0005634">
    <property type="term" value="C:nucleus"/>
    <property type="evidence" value="ECO:0007669"/>
    <property type="project" value="UniProtKB-SubCell"/>
</dbReference>
<keyword evidence="4 10" id="KW-0853">WD repeat</keyword>
<dbReference type="InterPro" id="IPR036322">
    <property type="entry name" value="WD40_repeat_dom_sf"/>
</dbReference>
<keyword evidence="8 10" id="KW-0804">Transcription</keyword>
<dbReference type="GO" id="GO:0000785">
    <property type="term" value="C:chromatin"/>
    <property type="evidence" value="ECO:0007669"/>
    <property type="project" value="TreeGrafter"/>
</dbReference>
<evidence type="ECO:0000256" key="3">
    <source>
        <dbReference type="ARBA" id="ARBA00022491"/>
    </source>
</evidence>
<keyword evidence="7 10" id="KW-0805">Transcription regulation</keyword>
<feature type="compositionally biased region" description="Basic and acidic residues" evidence="11">
    <location>
        <begin position="243"/>
        <end position="256"/>
    </location>
</feature>
<feature type="compositionally biased region" description="Polar residues" evidence="11">
    <location>
        <begin position="545"/>
        <end position="554"/>
    </location>
</feature>
<dbReference type="PANTHER" id="PTHR13831">
    <property type="entry name" value="MEMBER OF THE HIR1 FAMILY OF WD-REPEAT PROTEINS"/>
    <property type="match status" value="1"/>
</dbReference>
<keyword evidence="3 10" id="KW-0678">Repressor</keyword>
<organism evidence="13 14">
    <name type="scientific">Dekkera bruxellensis</name>
    <name type="common">Brettanomyces custersii</name>
    <dbReference type="NCBI Taxonomy" id="5007"/>
    <lineage>
        <taxon>Eukaryota</taxon>
        <taxon>Fungi</taxon>
        <taxon>Dikarya</taxon>
        <taxon>Ascomycota</taxon>
        <taxon>Saccharomycotina</taxon>
        <taxon>Pichiomycetes</taxon>
        <taxon>Pichiales</taxon>
        <taxon>Pichiaceae</taxon>
        <taxon>Brettanomyces</taxon>
    </lineage>
</organism>
<comment type="subcellular location">
    <subcellularLocation>
        <location evidence="1 10">Nucleus</location>
    </subcellularLocation>
</comment>
<protein>
    <recommendedName>
        <fullName evidence="10">Protein HIR</fullName>
    </recommendedName>
</protein>
<evidence type="ECO:0000313" key="13">
    <source>
        <dbReference type="EMBL" id="VUG18745.1"/>
    </source>
</evidence>
<gene>
    <name evidence="13" type="ORF">DEBR0S4_01266G</name>
</gene>
<comment type="similarity">
    <text evidence="2 10">Belongs to the WD repeat HIR1 family.</text>
</comment>
<name>A0A7D9H5A4_DEKBR</name>
<feature type="region of interest" description="Disordered" evidence="11">
    <location>
        <begin position="243"/>
        <end position="276"/>
    </location>
</feature>
<keyword evidence="5 10" id="KW-0677">Repeat</keyword>
<feature type="region of interest" description="Disordered" evidence="11">
    <location>
        <begin position="517"/>
        <end position="605"/>
    </location>
</feature>
<evidence type="ECO:0000256" key="4">
    <source>
        <dbReference type="ARBA" id="ARBA00022574"/>
    </source>
</evidence>
<keyword evidence="14" id="KW-1185">Reference proteome</keyword>
<dbReference type="Proteomes" id="UP000478008">
    <property type="component" value="Unassembled WGS sequence"/>
</dbReference>
<dbReference type="GO" id="GO:0031491">
    <property type="term" value="F:nucleosome binding"/>
    <property type="evidence" value="ECO:0007669"/>
    <property type="project" value="TreeGrafter"/>
</dbReference>
<sequence>MHFISASFSNISSLFVSVNSANEYVATASQDGNIRIRRMDQFTDLAESSSHPEGTNADNKGDSLVLDGSGSPSNAGNKENESITDLTKEQAPLFSVKDGNTMEMTPQDGKHPPTMPLHAIEPVPFVDKEKLKLSQRPVNIVGVRSRSKITSLKYANLKRNWNLLAAVYKNGEVYIVKDPQDSRKASIRQIFKHANGLLLDFTWSADDQLLAFCTMNNEVIIHDTVYSRIIKTLHVHGLPVHPKSGDAKLENGKEATKSVSPSPSLDAKQPQTKPPAQNVAVKGIAFDHTCGKYLLTLGDDKMVNILEYRLTPDEKNGRSFEYAVSQKFYNLISSSKLNKATIRKVSWSTDDRIVCVPNTAKSRATILSLVKNNDPVKSPAWQEWMVQKGRGFKCTMTSFSPCIYENKTKDGDSKFTYVIATASPDSSVSIWRTCDSAPFYVANDISTKPIQDICWSKDGRILFLTTYSGKLVLGIFKENELGSVVSEEELAIPDINSNSVKNSAAILDSYNAWIGGGRKTVPERQERSEAEASSKAVESKSETKQTNNSNTNRTIDMKSSVKVESTAPQIAKSAPKPAESALKSLHSSVSRNHSHTHSKALGSASVGPFEAPLRAVPRDLARKISAASQTAENDTGSVDEGPARKKRDVEPTDFVGSLIIDPATSFSNVRIAIPRVRWHINYSLAEDKTVHFEVRNGNGHESYPTRIALVKRSPLGSTSETGSKAYPASSATNSGLPASKELFVDFIPRKVHIVTGSKDFWALSTTDGQIITYTRFGRRLLPTIVLGAPLSFLEMKDEYLLAVTSSAQMYAWDLQNQQALFKPTSLSTLLKPLFRSINSTENGGRSAGHGERDSKAGGGAHNEDNAGRTAGSNGAAGVSFDKNGFVFVNGEMLTRSENLTLCSITASGVPIVTLSNGNGYLYNKNMGVWSIVSDSWWAFGSQYWDSTKSLTDTTKSKTDGSSLLGYLEMHTNDEIARRGRSKFFSKISKVMLMREGFENMETVISLNHLENKINFYLFLRDFKNFRLYLIIYVKRLGELNLVDRLTEVLQELFLDMDGTICGVEKRSLLKELVVSCAKQREVQRILVQYGETVGLLTNSLI</sequence>
<dbReference type="Pfam" id="PF07569">
    <property type="entry name" value="Hira"/>
    <property type="match status" value="2"/>
</dbReference>
<evidence type="ECO:0000256" key="10">
    <source>
        <dbReference type="RuleBase" id="RU364014"/>
    </source>
</evidence>
<evidence type="ECO:0000256" key="7">
    <source>
        <dbReference type="ARBA" id="ARBA00023015"/>
    </source>
</evidence>
<dbReference type="EMBL" id="CABFWN010000004">
    <property type="protein sequence ID" value="VUG18745.1"/>
    <property type="molecule type" value="Genomic_DNA"/>
</dbReference>
<dbReference type="InterPro" id="IPR011494">
    <property type="entry name" value="HIRA-like_C"/>
</dbReference>
<feature type="compositionally biased region" description="Polar residues" evidence="11">
    <location>
        <begin position="257"/>
        <end position="275"/>
    </location>
</feature>
<dbReference type="PANTHER" id="PTHR13831:SF1">
    <property type="entry name" value="PROTEIN HIR2"/>
    <property type="match status" value="1"/>
</dbReference>
<keyword evidence="9 10" id="KW-0539">Nucleus</keyword>
<feature type="region of interest" description="Disordered" evidence="11">
    <location>
        <begin position="45"/>
        <end position="91"/>
    </location>
</feature>
<dbReference type="AlphaFoldDB" id="A0A7D9H5A4"/>
<feature type="region of interest" description="Disordered" evidence="11">
    <location>
        <begin position="714"/>
        <end position="733"/>
    </location>
</feature>
<evidence type="ECO:0000256" key="6">
    <source>
        <dbReference type="ARBA" id="ARBA00022853"/>
    </source>
</evidence>
<feature type="compositionally biased region" description="Polar residues" evidence="11">
    <location>
        <begin position="46"/>
        <end position="58"/>
    </location>
</feature>
<evidence type="ECO:0000256" key="2">
    <source>
        <dbReference type="ARBA" id="ARBA00007306"/>
    </source>
</evidence>
<evidence type="ECO:0000256" key="8">
    <source>
        <dbReference type="ARBA" id="ARBA00023163"/>
    </source>
</evidence>